<comment type="subcellular location">
    <subcellularLocation>
        <location evidence="1">Cytoplasm</location>
        <location evidence="1">Cytoskeleton</location>
        <location evidence="1">Cilium axoneme</location>
    </subcellularLocation>
</comment>
<protein>
    <submittedName>
        <fullName evidence="2">Uncharacterized protein</fullName>
    </submittedName>
</protein>
<comment type="caution">
    <text evidence="2">The sequence shown here is derived from an EMBL/GenBank/DDBJ whole genome shotgun (WGS) entry which is preliminary data.</text>
</comment>
<dbReference type="AlphaFoldDB" id="A0A699YTZ0"/>
<dbReference type="Proteomes" id="UP000485058">
    <property type="component" value="Unassembled WGS sequence"/>
</dbReference>
<dbReference type="SUPFAM" id="SSF52047">
    <property type="entry name" value="RNI-like"/>
    <property type="match status" value="1"/>
</dbReference>
<evidence type="ECO:0000256" key="1">
    <source>
        <dbReference type="ARBA" id="ARBA00004430"/>
    </source>
</evidence>
<proteinExistence type="predicted"/>
<evidence type="ECO:0000313" key="2">
    <source>
        <dbReference type="EMBL" id="GFH13687.1"/>
    </source>
</evidence>
<name>A0A699YTZ0_HAELA</name>
<reference evidence="2 3" key="1">
    <citation type="submission" date="2020-02" db="EMBL/GenBank/DDBJ databases">
        <title>Draft genome sequence of Haematococcus lacustris strain NIES-144.</title>
        <authorList>
            <person name="Morimoto D."/>
            <person name="Nakagawa S."/>
            <person name="Yoshida T."/>
            <person name="Sawayama S."/>
        </authorList>
    </citation>
    <scope>NUCLEOTIDE SEQUENCE [LARGE SCALE GENOMIC DNA]</scope>
    <source>
        <strain evidence="2 3">NIES-144</strain>
    </source>
</reference>
<gene>
    <name evidence="2" type="ORF">HaLaN_09621</name>
</gene>
<dbReference type="GO" id="GO:0005930">
    <property type="term" value="C:axoneme"/>
    <property type="evidence" value="ECO:0007669"/>
    <property type="project" value="UniProtKB-SubCell"/>
</dbReference>
<dbReference type="Gene3D" id="3.80.10.10">
    <property type="entry name" value="Ribonuclease Inhibitor"/>
    <property type="match status" value="1"/>
</dbReference>
<keyword evidence="3" id="KW-1185">Reference proteome</keyword>
<dbReference type="EMBL" id="BLLF01000641">
    <property type="protein sequence ID" value="GFH13687.1"/>
    <property type="molecule type" value="Genomic_DNA"/>
</dbReference>
<dbReference type="InterPro" id="IPR032675">
    <property type="entry name" value="LRR_dom_sf"/>
</dbReference>
<evidence type="ECO:0000313" key="3">
    <source>
        <dbReference type="Proteomes" id="UP000485058"/>
    </source>
</evidence>
<accession>A0A699YTZ0</accession>
<sequence>MGLCLNFQGLGDCLALLPPHLKEQLLSIARRRCLLSDSVLLALADSGLSHLDVSRSHLRISGPALQQALLGMPRLQALDVSGCDGLSAADLVACAAAAPELRLLRIGGSDVCDSVAAQVVPLLLPRVEALLPAPGRLADDWESLADACRCDAVGGS</sequence>
<organism evidence="2 3">
    <name type="scientific">Haematococcus lacustris</name>
    <name type="common">Green alga</name>
    <name type="synonym">Haematococcus pluvialis</name>
    <dbReference type="NCBI Taxonomy" id="44745"/>
    <lineage>
        <taxon>Eukaryota</taxon>
        <taxon>Viridiplantae</taxon>
        <taxon>Chlorophyta</taxon>
        <taxon>core chlorophytes</taxon>
        <taxon>Chlorophyceae</taxon>
        <taxon>CS clade</taxon>
        <taxon>Chlamydomonadales</taxon>
        <taxon>Haematococcaceae</taxon>
        <taxon>Haematococcus</taxon>
    </lineage>
</organism>